<dbReference type="PANTHER" id="PTHR33910">
    <property type="entry name" value="PROTEIN TRANSLOCASE SUBUNIT SECE"/>
    <property type="match status" value="1"/>
</dbReference>
<evidence type="ECO:0000256" key="2">
    <source>
        <dbReference type="ARBA" id="ARBA00022448"/>
    </source>
</evidence>
<dbReference type="Pfam" id="PF00584">
    <property type="entry name" value="SecE"/>
    <property type="match status" value="1"/>
</dbReference>
<dbReference type="HAMAP" id="MF_00422">
    <property type="entry name" value="SecE"/>
    <property type="match status" value="1"/>
</dbReference>
<dbReference type="InterPro" id="IPR038379">
    <property type="entry name" value="SecE_sf"/>
</dbReference>
<evidence type="ECO:0000256" key="8">
    <source>
        <dbReference type="ARBA" id="ARBA00023136"/>
    </source>
</evidence>
<comment type="caution">
    <text evidence="9">Lacks conserved residue(s) required for the propagation of feature annotation.</text>
</comment>
<evidence type="ECO:0000313" key="11">
    <source>
        <dbReference type="Proteomes" id="UP001172778"/>
    </source>
</evidence>
<feature type="transmembrane region" description="Helical" evidence="9">
    <location>
        <begin position="82"/>
        <end position="103"/>
    </location>
</feature>
<evidence type="ECO:0000256" key="7">
    <source>
        <dbReference type="ARBA" id="ARBA00023010"/>
    </source>
</evidence>
<keyword evidence="4 9" id="KW-0812">Transmembrane</keyword>
<accession>A0ABT7E213</accession>
<keyword evidence="8 9" id="KW-0472">Membrane</keyword>
<dbReference type="PANTHER" id="PTHR33910:SF1">
    <property type="entry name" value="PROTEIN TRANSLOCASE SUBUNIT SECE"/>
    <property type="match status" value="1"/>
</dbReference>
<feature type="transmembrane region" description="Helical" evidence="9">
    <location>
        <begin position="37"/>
        <end position="61"/>
    </location>
</feature>
<keyword evidence="3 9" id="KW-1003">Cell membrane</keyword>
<dbReference type="Proteomes" id="UP001172778">
    <property type="component" value="Unassembled WGS sequence"/>
</dbReference>
<feature type="transmembrane region" description="Helical" evidence="9">
    <location>
        <begin position="7"/>
        <end position="25"/>
    </location>
</feature>
<keyword evidence="11" id="KW-1185">Reference proteome</keyword>
<dbReference type="RefSeq" id="WP_284102660.1">
    <property type="nucleotide sequence ID" value="NZ_JARRAF010000036.1"/>
</dbReference>
<evidence type="ECO:0000313" key="10">
    <source>
        <dbReference type="EMBL" id="MDK2126341.1"/>
    </source>
</evidence>
<comment type="function">
    <text evidence="9">Essential subunit of the Sec protein translocation channel SecYEG. Clamps together the 2 halves of SecY. May contact the channel plug during translocation.</text>
</comment>
<evidence type="ECO:0000256" key="5">
    <source>
        <dbReference type="ARBA" id="ARBA00022927"/>
    </source>
</evidence>
<keyword evidence="2 9" id="KW-0813">Transport</keyword>
<dbReference type="InterPro" id="IPR005807">
    <property type="entry name" value="SecE_bac"/>
</dbReference>
<evidence type="ECO:0000256" key="6">
    <source>
        <dbReference type="ARBA" id="ARBA00022989"/>
    </source>
</evidence>
<dbReference type="InterPro" id="IPR001901">
    <property type="entry name" value="Translocase_SecE/Sec61-g"/>
</dbReference>
<proteinExistence type="inferred from homology"/>
<protein>
    <recommendedName>
        <fullName evidence="9">Protein translocase subunit SecE</fullName>
    </recommendedName>
</protein>
<dbReference type="NCBIfam" id="TIGR00964">
    <property type="entry name" value="secE_bact"/>
    <property type="match status" value="1"/>
</dbReference>
<keyword evidence="6 9" id="KW-1133">Transmembrane helix</keyword>
<keyword evidence="7 9" id="KW-0811">Translocation</keyword>
<comment type="caution">
    <text evidence="10">The sequence shown here is derived from an EMBL/GenBank/DDBJ whole genome shotgun (WGS) entry which is preliminary data.</text>
</comment>
<organism evidence="10 11">
    <name type="scientific">Parachitinimonas caeni</name>
    <dbReference type="NCBI Taxonomy" id="3031301"/>
    <lineage>
        <taxon>Bacteria</taxon>
        <taxon>Pseudomonadati</taxon>
        <taxon>Pseudomonadota</taxon>
        <taxon>Betaproteobacteria</taxon>
        <taxon>Neisseriales</taxon>
        <taxon>Chitinibacteraceae</taxon>
        <taxon>Parachitinimonas</taxon>
    </lineage>
</organism>
<gene>
    <name evidence="9 10" type="primary">secE</name>
    <name evidence="10" type="ORF">PZA18_20080</name>
</gene>
<comment type="subcellular location">
    <subcellularLocation>
        <location evidence="1">Membrane</location>
    </subcellularLocation>
</comment>
<comment type="similarity">
    <text evidence="9">Belongs to the SecE/SEC61-gamma family.</text>
</comment>
<reference evidence="10" key="1">
    <citation type="submission" date="2023-03" db="EMBL/GenBank/DDBJ databases">
        <title>Chitinimonas shenzhenensis gen. nov., sp. nov., a novel member of family Burkholderiaceae isolated from activated sludge collected in Shen Zhen, China.</title>
        <authorList>
            <person name="Wang X."/>
        </authorList>
    </citation>
    <scope>NUCLEOTIDE SEQUENCE</scope>
    <source>
        <strain evidence="10">DQS-5</strain>
    </source>
</reference>
<sequence>MENLDKLKIVIALLLVVLGVSGYYVMPVGDSMKWVRVFSVVFGVVGGGGVLLFSTPGKEFLVYARESYREAQKVVWPSRKEVWQITGFVFLFVLVLAVFMLTVDKSLEWLLYEQLLGRAR</sequence>
<name>A0ABT7E213_9NEIS</name>
<comment type="subunit">
    <text evidence="9">Component of the Sec protein translocase complex. Heterotrimer consisting of SecY, SecE and SecG subunits. The heterotrimers can form oligomers, although 1 heterotrimer is thought to be able to translocate proteins. Interacts with the ribosome. Interacts with SecDF, and other proteins may be involved. Interacts with SecA.</text>
</comment>
<evidence type="ECO:0000256" key="9">
    <source>
        <dbReference type="HAMAP-Rule" id="MF_00422"/>
    </source>
</evidence>
<dbReference type="Gene3D" id="1.20.5.1030">
    <property type="entry name" value="Preprotein translocase secy subunit"/>
    <property type="match status" value="1"/>
</dbReference>
<evidence type="ECO:0000256" key="3">
    <source>
        <dbReference type="ARBA" id="ARBA00022475"/>
    </source>
</evidence>
<dbReference type="EMBL" id="JARRAF010000036">
    <property type="protein sequence ID" value="MDK2126341.1"/>
    <property type="molecule type" value="Genomic_DNA"/>
</dbReference>
<keyword evidence="5 9" id="KW-0653">Protein transport</keyword>
<evidence type="ECO:0000256" key="4">
    <source>
        <dbReference type="ARBA" id="ARBA00022692"/>
    </source>
</evidence>
<dbReference type="NCBIfam" id="NF004371">
    <property type="entry name" value="PRK05740.1-1"/>
    <property type="match status" value="1"/>
</dbReference>
<evidence type="ECO:0000256" key="1">
    <source>
        <dbReference type="ARBA" id="ARBA00004370"/>
    </source>
</evidence>
<dbReference type="PRINTS" id="PR01650">
    <property type="entry name" value="SECETRNLCASE"/>
</dbReference>